<gene>
    <name evidence="1" type="ORF">OXU80_02260</name>
</gene>
<reference evidence="1" key="1">
    <citation type="submission" date="2022-11" db="EMBL/GenBank/DDBJ databases">
        <title>beta-Carotene-producing bacterium, Jeongeuplla avenae sp. nov., alleviates the salt stress of Arabidopsis seedlings.</title>
        <authorList>
            <person name="Jiang L."/>
            <person name="Lee J."/>
        </authorList>
    </citation>
    <scope>NUCLEOTIDE SEQUENCE</scope>
    <source>
        <strain evidence="1">DY_R2A_6</strain>
    </source>
</reference>
<keyword evidence="2" id="KW-1185">Reference proteome</keyword>
<accession>A0ACD4NQP9</accession>
<evidence type="ECO:0000313" key="2">
    <source>
        <dbReference type="Proteomes" id="UP001163223"/>
    </source>
</evidence>
<dbReference type="Proteomes" id="UP001163223">
    <property type="component" value="Chromosome"/>
</dbReference>
<sequence>MNMQVIEPGARRERRGTGPEKDVVEIERAAREAVARAWAAGSFLIVRDTARRISGADRDESREELSDVAARILIEECARTGVSMMFDAREAAERLKRDGTGAVLAL</sequence>
<protein>
    <submittedName>
        <fullName evidence="1">Uncharacterized protein</fullName>
    </submittedName>
</protein>
<proteinExistence type="predicted"/>
<evidence type="ECO:0000313" key="1">
    <source>
        <dbReference type="EMBL" id="WAJ29088.1"/>
    </source>
</evidence>
<dbReference type="EMBL" id="CP113520">
    <property type="protein sequence ID" value="WAJ29088.1"/>
    <property type="molecule type" value="Genomic_DNA"/>
</dbReference>
<organism evidence="1 2">
    <name type="scientific">Antarcticirhabdus aurantiaca</name>
    <dbReference type="NCBI Taxonomy" id="2606717"/>
    <lineage>
        <taxon>Bacteria</taxon>
        <taxon>Pseudomonadati</taxon>
        <taxon>Pseudomonadota</taxon>
        <taxon>Alphaproteobacteria</taxon>
        <taxon>Hyphomicrobiales</taxon>
        <taxon>Aurantimonadaceae</taxon>
        <taxon>Antarcticirhabdus</taxon>
    </lineage>
</organism>
<name>A0ACD4NQP9_9HYPH</name>